<proteinExistence type="predicted"/>
<keyword evidence="1" id="KW-1133">Transmembrane helix</keyword>
<dbReference type="Proteomes" id="UP000215914">
    <property type="component" value="Unassembled WGS sequence"/>
</dbReference>
<organism evidence="2 3">
    <name type="scientific">Helianthus annuus</name>
    <name type="common">Common sunflower</name>
    <dbReference type="NCBI Taxonomy" id="4232"/>
    <lineage>
        <taxon>Eukaryota</taxon>
        <taxon>Viridiplantae</taxon>
        <taxon>Streptophyta</taxon>
        <taxon>Embryophyta</taxon>
        <taxon>Tracheophyta</taxon>
        <taxon>Spermatophyta</taxon>
        <taxon>Magnoliopsida</taxon>
        <taxon>eudicotyledons</taxon>
        <taxon>Gunneridae</taxon>
        <taxon>Pentapetalae</taxon>
        <taxon>asterids</taxon>
        <taxon>campanulids</taxon>
        <taxon>Asterales</taxon>
        <taxon>Asteraceae</taxon>
        <taxon>Asteroideae</taxon>
        <taxon>Heliantheae alliance</taxon>
        <taxon>Heliantheae</taxon>
        <taxon>Helianthus</taxon>
    </lineage>
</organism>
<feature type="transmembrane region" description="Helical" evidence="1">
    <location>
        <begin position="7"/>
        <end position="26"/>
    </location>
</feature>
<dbReference type="Gramene" id="mRNA:HanXRQr2_Chr13g0604871">
    <property type="protein sequence ID" value="CDS:HanXRQr2_Chr13g0604871.1"/>
    <property type="gene ID" value="HanXRQr2_Chr13g0604871"/>
</dbReference>
<accession>A0A9K3HD94</accession>
<gene>
    <name evidence="2" type="ORF">HanXRQr2_Chr13g0604871</name>
</gene>
<evidence type="ECO:0000313" key="3">
    <source>
        <dbReference type="Proteomes" id="UP000215914"/>
    </source>
</evidence>
<reference evidence="2" key="1">
    <citation type="journal article" date="2017" name="Nature">
        <title>The sunflower genome provides insights into oil metabolism, flowering and Asterid evolution.</title>
        <authorList>
            <person name="Badouin H."/>
            <person name="Gouzy J."/>
            <person name="Grassa C.J."/>
            <person name="Murat F."/>
            <person name="Staton S.E."/>
            <person name="Cottret L."/>
            <person name="Lelandais-Briere C."/>
            <person name="Owens G.L."/>
            <person name="Carrere S."/>
            <person name="Mayjonade B."/>
            <person name="Legrand L."/>
            <person name="Gill N."/>
            <person name="Kane N.C."/>
            <person name="Bowers J.E."/>
            <person name="Hubner S."/>
            <person name="Bellec A."/>
            <person name="Berard A."/>
            <person name="Berges H."/>
            <person name="Blanchet N."/>
            <person name="Boniface M.C."/>
            <person name="Brunel D."/>
            <person name="Catrice O."/>
            <person name="Chaidir N."/>
            <person name="Claudel C."/>
            <person name="Donnadieu C."/>
            <person name="Faraut T."/>
            <person name="Fievet G."/>
            <person name="Helmstetter N."/>
            <person name="King M."/>
            <person name="Knapp S.J."/>
            <person name="Lai Z."/>
            <person name="Le Paslier M.C."/>
            <person name="Lippi Y."/>
            <person name="Lorenzon L."/>
            <person name="Mandel J.R."/>
            <person name="Marage G."/>
            <person name="Marchand G."/>
            <person name="Marquand E."/>
            <person name="Bret-Mestries E."/>
            <person name="Morien E."/>
            <person name="Nambeesan S."/>
            <person name="Nguyen T."/>
            <person name="Pegot-Espagnet P."/>
            <person name="Pouilly N."/>
            <person name="Raftis F."/>
            <person name="Sallet E."/>
            <person name="Schiex T."/>
            <person name="Thomas J."/>
            <person name="Vandecasteele C."/>
            <person name="Vares D."/>
            <person name="Vear F."/>
            <person name="Vautrin S."/>
            <person name="Crespi M."/>
            <person name="Mangin B."/>
            <person name="Burke J.M."/>
            <person name="Salse J."/>
            <person name="Munos S."/>
            <person name="Vincourt P."/>
            <person name="Rieseberg L.H."/>
            <person name="Langlade N.B."/>
        </authorList>
    </citation>
    <scope>NUCLEOTIDE SEQUENCE</scope>
    <source>
        <tissue evidence="2">Leaves</tissue>
    </source>
</reference>
<dbReference type="AlphaFoldDB" id="A0A9K3HD94"/>
<sequence length="65" mass="7069">MHGKNTFFSAGFSGNLLFPFAVIASFALSEYILTGASTFDFILVLMSYLTKASSAPIVRKSSFFC</sequence>
<evidence type="ECO:0000256" key="1">
    <source>
        <dbReference type="SAM" id="Phobius"/>
    </source>
</evidence>
<reference evidence="2" key="2">
    <citation type="submission" date="2020-06" db="EMBL/GenBank/DDBJ databases">
        <title>Helianthus annuus Genome sequencing and assembly Release 2.</title>
        <authorList>
            <person name="Gouzy J."/>
            <person name="Langlade N."/>
            <person name="Munos S."/>
        </authorList>
    </citation>
    <scope>NUCLEOTIDE SEQUENCE</scope>
    <source>
        <tissue evidence="2">Leaves</tissue>
    </source>
</reference>
<keyword evidence="1" id="KW-0812">Transmembrane</keyword>
<comment type="caution">
    <text evidence="2">The sequence shown here is derived from an EMBL/GenBank/DDBJ whole genome shotgun (WGS) entry which is preliminary data.</text>
</comment>
<keyword evidence="3" id="KW-1185">Reference proteome</keyword>
<protein>
    <submittedName>
        <fullName evidence="2">Uncharacterized protein</fullName>
    </submittedName>
</protein>
<name>A0A9K3HD94_HELAN</name>
<keyword evidence="1" id="KW-0472">Membrane</keyword>
<dbReference type="EMBL" id="MNCJ02000328">
    <property type="protein sequence ID" value="KAF5774806.1"/>
    <property type="molecule type" value="Genomic_DNA"/>
</dbReference>
<evidence type="ECO:0000313" key="2">
    <source>
        <dbReference type="EMBL" id="KAF5774806.1"/>
    </source>
</evidence>